<dbReference type="Proteomes" id="UP001151760">
    <property type="component" value="Unassembled WGS sequence"/>
</dbReference>
<sequence>MKGGRCFGGHGYKEVTKGLLEALVLKGGDGGACNLLGRLLGDVIE</sequence>
<dbReference type="EMBL" id="BQNB010009098">
    <property type="protein sequence ID" value="GJS58697.1"/>
    <property type="molecule type" value="Genomic_DNA"/>
</dbReference>
<name>A0ABQ4X0H7_9ASTR</name>
<protein>
    <submittedName>
        <fullName evidence="1">Uncharacterized protein</fullName>
    </submittedName>
</protein>
<evidence type="ECO:0000313" key="2">
    <source>
        <dbReference type="Proteomes" id="UP001151760"/>
    </source>
</evidence>
<proteinExistence type="predicted"/>
<reference evidence="1" key="2">
    <citation type="submission" date="2022-01" db="EMBL/GenBank/DDBJ databases">
        <authorList>
            <person name="Yamashiro T."/>
            <person name="Shiraishi A."/>
            <person name="Satake H."/>
            <person name="Nakayama K."/>
        </authorList>
    </citation>
    <scope>NUCLEOTIDE SEQUENCE</scope>
</reference>
<comment type="caution">
    <text evidence="1">The sequence shown here is derived from an EMBL/GenBank/DDBJ whole genome shotgun (WGS) entry which is preliminary data.</text>
</comment>
<feature type="non-terminal residue" evidence="1">
    <location>
        <position position="45"/>
    </location>
</feature>
<organism evidence="1 2">
    <name type="scientific">Tanacetum coccineum</name>
    <dbReference type="NCBI Taxonomy" id="301880"/>
    <lineage>
        <taxon>Eukaryota</taxon>
        <taxon>Viridiplantae</taxon>
        <taxon>Streptophyta</taxon>
        <taxon>Embryophyta</taxon>
        <taxon>Tracheophyta</taxon>
        <taxon>Spermatophyta</taxon>
        <taxon>Magnoliopsida</taxon>
        <taxon>eudicotyledons</taxon>
        <taxon>Gunneridae</taxon>
        <taxon>Pentapetalae</taxon>
        <taxon>asterids</taxon>
        <taxon>campanulids</taxon>
        <taxon>Asterales</taxon>
        <taxon>Asteraceae</taxon>
        <taxon>Asteroideae</taxon>
        <taxon>Anthemideae</taxon>
        <taxon>Anthemidinae</taxon>
        <taxon>Tanacetum</taxon>
    </lineage>
</organism>
<reference evidence="1" key="1">
    <citation type="journal article" date="2022" name="Int. J. Mol. Sci.">
        <title>Draft Genome of Tanacetum Coccineum: Genomic Comparison of Closely Related Tanacetum-Family Plants.</title>
        <authorList>
            <person name="Yamashiro T."/>
            <person name="Shiraishi A."/>
            <person name="Nakayama K."/>
            <person name="Satake H."/>
        </authorList>
    </citation>
    <scope>NUCLEOTIDE SEQUENCE</scope>
</reference>
<accession>A0ABQ4X0H7</accession>
<keyword evidence="2" id="KW-1185">Reference proteome</keyword>
<gene>
    <name evidence="1" type="ORF">Tco_0653481</name>
</gene>
<evidence type="ECO:0000313" key="1">
    <source>
        <dbReference type="EMBL" id="GJS58697.1"/>
    </source>
</evidence>